<dbReference type="SUPFAM" id="SSF51735">
    <property type="entry name" value="NAD(P)-binding Rossmann-fold domains"/>
    <property type="match status" value="1"/>
</dbReference>
<dbReference type="GO" id="GO:0005737">
    <property type="term" value="C:cytoplasm"/>
    <property type="evidence" value="ECO:0007669"/>
    <property type="project" value="TreeGrafter"/>
</dbReference>
<accession>A0A543D3K9</accession>
<dbReference type="Gene3D" id="3.40.50.720">
    <property type="entry name" value="NAD(P)-binding Rossmann-like Domain"/>
    <property type="match status" value="1"/>
</dbReference>
<evidence type="ECO:0000259" key="1">
    <source>
        <dbReference type="Pfam" id="PF01370"/>
    </source>
</evidence>
<dbReference type="InterPro" id="IPR001509">
    <property type="entry name" value="Epimerase_deHydtase"/>
</dbReference>
<dbReference type="InterPro" id="IPR036291">
    <property type="entry name" value="NAD(P)-bd_dom_sf"/>
</dbReference>
<feature type="domain" description="NAD-dependent epimerase/dehydratase" evidence="1">
    <location>
        <begin position="21"/>
        <end position="249"/>
    </location>
</feature>
<dbReference type="PANTHER" id="PTHR48079">
    <property type="entry name" value="PROTEIN YEEZ"/>
    <property type="match status" value="1"/>
</dbReference>
<keyword evidence="3" id="KW-1185">Reference proteome</keyword>
<evidence type="ECO:0000313" key="3">
    <source>
        <dbReference type="Proteomes" id="UP000315677"/>
    </source>
</evidence>
<dbReference type="EMBL" id="VFPA01000005">
    <property type="protein sequence ID" value="TQM03932.1"/>
    <property type="molecule type" value="Genomic_DNA"/>
</dbReference>
<dbReference type="InterPro" id="IPR051783">
    <property type="entry name" value="NAD(P)-dependent_oxidoreduct"/>
</dbReference>
<comment type="caution">
    <text evidence="2">The sequence shown here is derived from an EMBL/GenBank/DDBJ whole genome shotgun (WGS) entry which is preliminary data.</text>
</comment>
<evidence type="ECO:0000313" key="2">
    <source>
        <dbReference type="EMBL" id="TQM03932.1"/>
    </source>
</evidence>
<name>A0A543D3K9_9PSEU</name>
<dbReference type="RefSeq" id="WP_246106970.1">
    <property type="nucleotide sequence ID" value="NZ_VFPA01000005.1"/>
</dbReference>
<protein>
    <submittedName>
        <fullName evidence="2">Nucleoside-diphosphate-sugar epimerase</fullName>
    </submittedName>
</protein>
<sequence>MRFYPSRFAGAPRGHLPDVRIVITGASGNVGTALLRRLTGHEIVGICRRPPSAGPPYAGVRWVALDLADAGPDVLEPVLAGADAVVHLAWGFQPSHDIGYLGRLDVDGTRSVVRAAQAAGVPHLVHMSSLGAYSAGPKEPVDESWPTEGIESSPYSRHKAAAERILDEHERSHPGGTAVARMRPGLMVQRGIGSALLRYAVPPYVPAALLRHVPLLPLDRGLVVPLMHTADAADAVARVLQQRATGPFNLAADPPITRDVIAGVLGARAVHLPARALRGAAAAAWRLRLQPLDPGWLDLAFAVPLLDSTRARRELGWEPRVRADEALREVLAGMADRAATASPALRRRSARAELAAAARGHPIDTRRLP</sequence>
<proteinExistence type="predicted"/>
<dbReference type="GO" id="GO:0004029">
    <property type="term" value="F:aldehyde dehydrogenase (NAD+) activity"/>
    <property type="evidence" value="ECO:0007669"/>
    <property type="project" value="TreeGrafter"/>
</dbReference>
<dbReference type="AlphaFoldDB" id="A0A543D3K9"/>
<dbReference type="Pfam" id="PF01370">
    <property type="entry name" value="Epimerase"/>
    <property type="match status" value="1"/>
</dbReference>
<gene>
    <name evidence="2" type="ORF">FB558_6957</name>
</gene>
<reference evidence="2 3" key="1">
    <citation type="submission" date="2019-06" db="EMBL/GenBank/DDBJ databases">
        <title>Sequencing the genomes of 1000 actinobacteria strains.</title>
        <authorList>
            <person name="Klenk H.-P."/>
        </authorList>
    </citation>
    <scope>NUCLEOTIDE SEQUENCE [LARGE SCALE GENOMIC DNA]</scope>
    <source>
        <strain evidence="2 3">DSM 45301</strain>
    </source>
</reference>
<organism evidence="2 3">
    <name type="scientific">Pseudonocardia kunmingensis</name>
    <dbReference type="NCBI Taxonomy" id="630975"/>
    <lineage>
        <taxon>Bacteria</taxon>
        <taxon>Bacillati</taxon>
        <taxon>Actinomycetota</taxon>
        <taxon>Actinomycetes</taxon>
        <taxon>Pseudonocardiales</taxon>
        <taxon>Pseudonocardiaceae</taxon>
        <taxon>Pseudonocardia</taxon>
    </lineage>
</organism>
<dbReference type="Proteomes" id="UP000315677">
    <property type="component" value="Unassembled WGS sequence"/>
</dbReference>
<dbReference type="PANTHER" id="PTHR48079:SF6">
    <property type="entry name" value="NAD(P)-BINDING DOMAIN-CONTAINING PROTEIN-RELATED"/>
    <property type="match status" value="1"/>
</dbReference>